<dbReference type="HOGENOM" id="CLU_2964558_0_0_1"/>
<organism evidence="2">
    <name type="scientific">Oryza brachyantha</name>
    <name type="common">malo sina</name>
    <dbReference type="NCBI Taxonomy" id="4533"/>
    <lineage>
        <taxon>Eukaryota</taxon>
        <taxon>Viridiplantae</taxon>
        <taxon>Streptophyta</taxon>
        <taxon>Embryophyta</taxon>
        <taxon>Tracheophyta</taxon>
        <taxon>Spermatophyta</taxon>
        <taxon>Magnoliopsida</taxon>
        <taxon>Liliopsida</taxon>
        <taxon>Poales</taxon>
        <taxon>Poaceae</taxon>
        <taxon>BOP clade</taxon>
        <taxon>Oryzoideae</taxon>
        <taxon>Oryzeae</taxon>
        <taxon>Oryzinae</taxon>
        <taxon>Oryza</taxon>
    </lineage>
</organism>
<dbReference type="Gramene" id="OB11G14020.1">
    <property type="protein sequence ID" value="OB11G14020.1"/>
    <property type="gene ID" value="OB11G14020"/>
</dbReference>
<name>J3N6G6_ORYBR</name>
<reference evidence="2" key="2">
    <citation type="submission" date="2013-04" db="UniProtKB">
        <authorList>
            <consortium name="EnsemblPlants"/>
        </authorList>
    </citation>
    <scope>IDENTIFICATION</scope>
</reference>
<reference evidence="2" key="1">
    <citation type="journal article" date="2013" name="Nat. Commun.">
        <title>Whole-genome sequencing of Oryza brachyantha reveals mechanisms underlying Oryza genome evolution.</title>
        <authorList>
            <person name="Chen J."/>
            <person name="Huang Q."/>
            <person name="Gao D."/>
            <person name="Wang J."/>
            <person name="Lang Y."/>
            <person name="Liu T."/>
            <person name="Li B."/>
            <person name="Bai Z."/>
            <person name="Luis Goicoechea J."/>
            <person name="Liang C."/>
            <person name="Chen C."/>
            <person name="Zhang W."/>
            <person name="Sun S."/>
            <person name="Liao Y."/>
            <person name="Zhang X."/>
            <person name="Yang L."/>
            <person name="Song C."/>
            <person name="Wang M."/>
            <person name="Shi J."/>
            <person name="Liu G."/>
            <person name="Liu J."/>
            <person name="Zhou H."/>
            <person name="Zhou W."/>
            <person name="Yu Q."/>
            <person name="An N."/>
            <person name="Chen Y."/>
            <person name="Cai Q."/>
            <person name="Wang B."/>
            <person name="Liu B."/>
            <person name="Min J."/>
            <person name="Huang Y."/>
            <person name="Wu H."/>
            <person name="Li Z."/>
            <person name="Zhang Y."/>
            <person name="Yin Y."/>
            <person name="Song W."/>
            <person name="Jiang J."/>
            <person name="Jackson S.A."/>
            <person name="Wing R.A."/>
            <person name="Wang J."/>
            <person name="Chen M."/>
        </authorList>
    </citation>
    <scope>NUCLEOTIDE SEQUENCE [LARGE SCALE GENOMIC DNA]</scope>
    <source>
        <strain evidence="2">cv. IRGC 101232</strain>
    </source>
</reference>
<feature type="signal peptide" evidence="1">
    <location>
        <begin position="1"/>
        <end position="21"/>
    </location>
</feature>
<keyword evidence="3" id="KW-1185">Reference proteome</keyword>
<dbReference type="EnsemblPlants" id="OB11G14020.1">
    <property type="protein sequence ID" value="OB11G14020.1"/>
    <property type="gene ID" value="OB11G14020"/>
</dbReference>
<feature type="chain" id="PRO_5003774840" evidence="1">
    <location>
        <begin position="22"/>
        <end position="59"/>
    </location>
</feature>
<dbReference type="AlphaFoldDB" id="J3N6G6"/>
<proteinExistence type="predicted"/>
<evidence type="ECO:0000313" key="3">
    <source>
        <dbReference type="Proteomes" id="UP000006038"/>
    </source>
</evidence>
<accession>J3N6G6</accession>
<keyword evidence="1" id="KW-0732">Signal</keyword>
<evidence type="ECO:0000313" key="2">
    <source>
        <dbReference type="EnsemblPlants" id="OB11G14020.1"/>
    </source>
</evidence>
<evidence type="ECO:0000256" key="1">
    <source>
        <dbReference type="SAM" id="SignalP"/>
    </source>
</evidence>
<sequence>MAKGLALVLVVFLVLGAIGKAHVQVSGPSPSVVTVVNPPSNSSRTLFEMVVVLDDPLTE</sequence>
<dbReference type="Proteomes" id="UP000006038">
    <property type="component" value="Chromosome 11"/>
</dbReference>
<protein>
    <submittedName>
        <fullName evidence="2">Uncharacterized protein</fullName>
    </submittedName>
</protein>